<dbReference type="EMBL" id="CP063362">
    <property type="protein sequence ID" value="QRG09317.1"/>
    <property type="molecule type" value="Genomic_DNA"/>
</dbReference>
<dbReference type="PANTHER" id="PTHR42760:SF40">
    <property type="entry name" value="3-OXOACYL-[ACYL-CARRIER-PROTEIN] REDUCTASE, CHLOROPLASTIC"/>
    <property type="match status" value="1"/>
</dbReference>
<dbReference type="NCBIfam" id="NF009466">
    <property type="entry name" value="PRK12826.1-2"/>
    <property type="match status" value="1"/>
</dbReference>
<dbReference type="Proteomes" id="UP000596427">
    <property type="component" value="Chromosome"/>
</dbReference>
<reference evidence="3 4" key="1">
    <citation type="submission" date="2020-10" db="EMBL/GenBank/DDBJ databases">
        <title>Degradation of 1,4-Dioxane by Xanthobacter sp. YN2, via a Novel Group-2 Soluble Di-Iron Monooxygenase.</title>
        <authorList>
            <person name="Ma F."/>
            <person name="Wang Y."/>
            <person name="Yang J."/>
            <person name="Guo H."/>
            <person name="Su D."/>
            <person name="Yu L."/>
        </authorList>
    </citation>
    <scope>NUCLEOTIDE SEQUENCE [LARGE SCALE GENOMIC DNA]</scope>
    <source>
        <strain evidence="3 4">YN2</strain>
    </source>
</reference>
<dbReference type="Gene3D" id="3.40.50.720">
    <property type="entry name" value="NAD(P)-binding Rossmann-like Domain"/>
    <property type="match status" value="1"/>
</dbReference>
<keyword evidence="4" id="KW-1185">Reference proteome</keyword>
<dbReference type="Pfam" id="PF13561">
    <property type="entry name" value="adh_short_C2"/>
    <property type="match status" value="1"/>
</dbReference>
<dbReference type="KEGG" id="xdi:EZH22_14305"/>
<accession>A0A974PT82</accession>
<proteinExistence type="inferred from homology"/>
<dbReference type="InterPro" id="IPR036291">
    <property type="entry name" value="NAD(P)-bd_dom_sf"/>
</dbReference>
<dbReference type="GO" id="GO:0016616">
    <property type="term" value="F:oxidoreductase activity, acting on the CH-OH group of donors, NAD or NADP as acceptor"/>
    <property type="evidence" value="ECO:0007669"/>
    <property type="project" value="UniProtKB-ARBA"/>
</dbReference>
<organism evidence="3 4">
    <name type="scientific">Xanthobacter dioxanivorans</name>
    <dbReference type="NCBI Taxonomy" id="2528964"/>
    <lineage>
        <taxon>Bacteria</taxon>
        <taxon>Pseudomonadati</taxon>
        <taxon>Pseudomonadota</taxon>
        <taxon>Alphaproteobacteria</taxon>
        <taxon>Hyphomicrobiales</taxon>
        <taxon>Xanthobacteraceae</taxon>
        <taxon>Xanthobacter</taxon>
    </lineage>
</organism>
<comment type="similarity">
    <text evidence="1">Belongs to the short-chain dehydrogenases/reductases (SDR) family.</text>
</comment>
<dbReference type="AlphaFoldDB" id="A0A974PT82"/>
<dbReference type="PANTHER" id="PTHR42760">
    <property type="entry name" value="SHORT-CHAIN DEHYDROGENASES/REDUCTASES FAMILY MEMBER"/>
    <property type="match status" value="1"/>
</dbReference>
<dbReference type="NCBIfam" id="NF005559">
    <property type="entry name" value="PRK07231.1"/>
    <property type="match status" value="1"/>
</dbReference>
<protein>
    <submittedName>
        <fullName evidence="3">3-oxoacyl-ACP reductase FabG</fullName>
    </submittedName>
</protein>
<dbReference type="PROSITE" id="PS00061">
    <property type="entry name" value="ADH_SHORT"/>
    <property type="match status" value="1"/>
</dbReference>
<gene>
    <name evidence="3" type="primary">fabG</name>
    <name evidence="3" type="ORF">EZH22_14305</name>
</gene>
<evidence type="ECO:0000313" key="3">
    <source>
        <dbReference type="EMBL" id="QRG09317.1"/>
    </source>
</evidence>
<sequence length="260" mass="27037">MTSSSIERAPLSLAGRVALVTGAARGIGWSIAQAAAAAGAHVVLNDLEPGPVAARVAELSARGHGASGAAFNVTCEAAVGAAMEEVLARLGAVDILVNNAGVQRRKMFHEFTYDEWRAVVDTHLNGAFLVTRAVVPRMMERRYGRIVMLGSIAARQPKPALAAYAAAKGGVTSLVRALAVELGPHGITCNAIAPGFIATEFTRALQDDEAFTRRMLDRVPGGRWGQPEDLAPAVLYLASPAAAFVNGRVLTIDGGFLAAG</sequence>
<dbReference type="PRINTS" id="PR00080">
    <property type="entry name" value="SDRFAMILY"/>
</dbReference>
<dbReference type="SMART" id="SM00822">
    <property type="entry name" value="PKS_KR"/>
    <property type="match status" value="1"/>
</dbReference>
<evidence type="ECO:0000313" key="4">
    <source>
        <dbReference type="Proteomes" id="UP000596427"/>
    </source>
</evidence>
<dbReference type="SUPFAM" id="SSF51735">
    <property type="entry name" value="NAD(P)-binding Rossmann-fold domains"/>
    <property type="match status" value="1"/>
</dbReference>
<evidence type="ECO:0000259" key="2">
    <source>
        <dbReference type="SMART" id="SM00822"/>
    </source>
</evidence>
<dbReference type="RefSeq" id="WP_203196241.1">
    <property type="nucleotide sequence ID" value="NZ_CP063362.1"/>
</dbReference>
<dbReference type="InterPro" id="IPR002347">
    <property type="entry name" value="SDR_fam"/>
</dbReference>
<evidence type="ECO:0000256" key="1">
    <source>
        <dbReference type="ARBA" id="ARBA00006484"/>
    </source>
</evidence>
<dbReference type="FunFam" id="3.40.50.720:FF:000084">
    <property type="entry name" value="Short-chain dehydrogenase reductase"/>
    <property type="match status" value="1"/>
</dbReference>
<feature type="domain" description="Ketoreductase" evidence="2">
    <location>
        <begin position="16"/>
        <end position="195"/>
    </location>
</feature>
<dbReference type="InterPro" id="IPR057326">
    <property type="entry name" value="KR_dom"/>
</dbReference>
<dbReference type="GO" id="GO:0030497">
    <property type="term" value="P:fatty acid elongation"/>
    <property type="evidence" value="ECO:0007669"/>
    <property type="project" value="TreeGrafter"/>
</dbReference>
<dbReference type="PRINTS" id="PR00081">
    <property type="entry name" value="GDHRDH"/>
</dbReference>
<name>A0A974PT82_9HYPH</name>
<dbReference type="InterPro" id="IPR020904">
    <property type="entry name" value="Sc_DH/Rdtase_CS"/>
</dbReference>